<dbReference type="EMBL" id="ML769918">
    <property type="protein sequence ID" value="KAE9386046.1"/>
    <property type="molecule type" value="Genomic_DNA"/>
</dbReference>
<keyword evidence="2" id="KW-1185">Reference proteome</keyword>
<gene>
    <name evidence="1" type="ORF">BT96DRAFT_1087402</name>
</gene>
<name>A0A6A4GKU5_9AGAR</name>
<dbReference type="Proteomes" id="UP000799118">
    <property type="component" value="Unassembled WGS sequence"/>
</dbReference>
<dbReference type="AlphaFoldDB" id="A0A6A4GKU5"/>
<reference evidence="1" key="1">
    <citation type="journal article" date="2019" name="Environ. Microbiol.">
        <title>Fungal ecological strategies reflected in gene transcription - a case study of two litter decomposers.</title>
        <authorList>
            <person name="Barbi F."/>
            <person name="Kohler A."/>
            <person name="Barry K."/>
            <person name="Baskaran P."/>
            <person name="Daum C."/>
            <person name="Fauchery L."/>
            <person name="Ihrmark K."/>
            <person name="Kuo A."/>
            <person name="LaButti K."/>
            <person name="Lipzen A."/>
            <person name="Morin E."/>
            <person name="Grigoriev I.V."/>
            <person name="Henrissat B."/>
            <person name="Lindahl B."/>
            <person name="Martin F."/>
        </authorList>
    </citation>
    <scope>NUCLEOTIDE SEQUENCE</scope>
    <source>
        <strain evidence="1">JB14</strain>
    </source>
</reference>
<dbReference type="OrthoDB" id="265717at2759"/>
<dbReference type="InterPro" id="IPR046341">
    <property type="entry name" value="SET_dom_sf"/>
</dbReference>
<sequence>MDEEGRFSLHKAWEAAVKDRMIFLNISDTSTLPADDTVLYVGEQLVLDTLRRKHVGFPQKYSPLPKDQVIVQHTPSMGLSVYAKRNFKPGDTVVRERPFLVAAADITSDPSASGQEINYIIAQQTLEEILLLAERQFLSANHNAFDSLSKDYTLDPITDTLKDVLTSFYIICPIILVKSETLE</sequence>
<evidence type="ECO:0000313" key="1">
    <source>
        <dbReference type="EMBL" id="KAE9386046.1"/>
    </source>
</evidence>
<dbReference type="SUPFAM" id="SSF82199">
    <property type="entry name" value="SET domain"/>
    <property type="match status" value="1"/>
</dbReference>
<accession>A0A6A4GKU5</accession>
<protein>
    <submittedName>
        <fullName evidence="1">Uncharacterized protein</fullName>
    </submittedName>
</protein>
<organism evidence="1 2">
    <name type="scientific">Gymnopus androsaceus JB14</name>
    <dbReference type="NCBI Taxonomy" id="1447944"/>
    <lineage>
        <taxon>Eukaryota</taxon>
        <taxon>Fungi</taxon>
        <taxon>Dikarya</taxon>
        <taxon>Basidiomycota</taxon>
        <taxon>Agaricomycotina</taxon>
        <taxon>Agaricomycetes</taxon>
        <taxon>Agaricomycetidae</taxon>
        <taxon>Agaricales</taxon>
        <taxon>Marasmiineae</taxon>
        <taxon>Omphalotaceae</taxon>
        <taxon>Gymnopus</taxon>
    </lineage>
</organism>
<proteinExistence type="predicted"/>
<evidence type="ECO:0000313" key="2">
    <source>
        <dbReference type="Proteomes" id="UP000799118"/>
    </source>
</evidence>